<proteinExistence type="predicted"/>
<dbReference type="Proteomes" id="UP001597521">
    <property type="component" value="Unassembled WGS sequence"/>
</dbReference>
<keyword evidence="2" id="KW-1185">Reference proteome</keyword>
<comment type="caution">
    <text evidence="1">The sequence shown here is derived from an EMBL/GenBank/DDBJ whole genome shotgun (WGS) entry which is preliminary data.</text>
</comment>
<sequence length="173" mass="17427">MLEQQRVGHPSVPAGIGHHLHVDQHAEQEGAALFRRHLAEFLRQVLSGEAEIGLGDLAAAHGGHHGFGVTAGAAASAGASAGAAASCAVAGTSAVAESTSARTLAAWARRSLDLIILGELLERRTAAPAGGVAVERTVPNGSPALITRAGPNYAAPRFLSDVVGLESPAAQGR</sequence>
<dbReference type="EMBL" id="JBHUNP010000002">
    <property type="protein sequence ID" value="MFD2649883.1"/>
    <property type="molecule type" value="Genomic_DNA"/>
</dbReference>
<name>A0ABW5QQ75_9HYPH</name>
<accession>A0ABW5QQ75</accession>
<reference evidence="2" key="1">
    <citation type="journal article" date="2019" name="Int. J. Syst. Evol. Microbiol.">
        <title>The Global Catalogue of Microorganisms (GCM) 10K type strain sequencing project: providing services to taxonomists for standard genome sequencing and annotation.</title>
        <authorList>
            <consortium name="The Broad Institute Genomics Platform"/>
            <consortium name="The Broad Institute Genome Sequencing Center for Infectious Disease"/>
            <person name="Wu L."/>
            <person name="Ma J."/>
        </authorList>
    </citation>
    <scope>NUCLEOTIDE SEQUENCE [LARGE SCALE GENOMIC DNA]</scope>
    <source>
        <strain evidence="2">CCM 7427</strain>
    </source>
</reference>
<evidence type="ECO:0000313" key="1">
    <source>
        <dbReference type="EMBL" id="MFD2649883.1"/>
    </source>
</evidence>
<organism evidence="1 2">
    <name type="scientific">Devosia albogilva</name>
    <dbReference type="NCBI Taxonomy" id="429726"/>
    <lineage>
        <taxon>Bacteria</taxon>
        <taxon>Pseudomonadati</taxon>
        <taxon>Pseudomonadota</taxon>
        <taxon>Alphaproteobacteria</taxon>
        <taxon>Hyphomicrobiales</taxon>
        <taxon>Devosiaceae</taxon>
        <taxon>Devosia</taxon>
    </lineage>
</organism>
<gene>
    <name evidence="1" type="ORF">ACFSX5_19045</name>
</gene>
<evidence type="ECO:0000313" key="2">
    <source>
        <dbReference type="Proteomes" id="UP001597521"/>
    </source>
</evidence>
<dbReference type="RefSeq" id="WP_386835708.1">
    <property type="nucleotide sequence ID" value="NZ_JBHUNP010000002.1"/>
</dbReference>
<protein>
    <submittedName>
        <fullName evidence="1">Uncharacterized protein</fullName>
    </submittedName>
</protein>